<dbReference type="Pfam" id="PF00501">
    <property type="entry name" value="AMP-binding"/>
    <property type="match status" value="1"/>
</dbReference>
<dbReference type="PROSITE" id="PS52004">
    <property type="entry name" value="KS3_2"/>
    <property type="match status" value="1"/>
</dbReference>
<dbReference type="Gene3D" id="3.40.50.12780">
    <property type="entry name" value="N-terminal domain of ligase-like"/>
    <property type="match status" value="1"/>
</dbReference>
<feature type="active site" description="Proton acceptor; for dehydratase activity" evidence="4">
    <location>
        <position position="1720"/>
    </location>
</feature>
<dbReference type="InterPro" id="IPR020845">
    <property type="entry name" value="AMP-binding_CS"/>
</dbReference>
<feature type="active site" description="Proton donor; for dehydratase activity" evidence="4">
    <location>
        <position position="1878"/>
    </location>
</feature>
<dbReference type="EC" id="5.1.1.11" evidence="9"/>
<dbReference type="InterPro" id="IPR049551">
    <property type="entry name" value="PKS_DH_C"/>
</dbReference>
<evidence type="ECO:0000313" key="9">
    <source>
        <dbReference type="EMBL" id="KTD60814.1"/>
    </source>
</evidence>
<keyword evidence="3" id="KW-0808">Transferase</keyword>
<dbReference type="Pfam" id="PF00109">
    <property type="entry name" value="ketoacyl-synt"/>
    <property type="match status" value="1"/>
</dbReference>
<evidence type="ECO:0000259" key="7">
    <source>
        <dbReference type="PROSITE" id="PS52004"/>
    </source>
</evidence>
<keyword evidence="2" id="KW-0597">Phosphoprotein</keyword>
<evidence type="ECO:0000259" key="6">
    <source>
        <dbReference type="PROSITE" id="PS50075"/>
    </source>
</evidence>
<feature type="compositionally biased region" description="Polar residues" evidence="5">
    <location>
        <begin position="665"/>
        <end position="677"/>
    </location>
</feature>
<keyword evidence="1" id="KW-0596">Phosphopantetheine</keyword>
<dbReference type="SUPFAM" id="SSF53901">
    <property type="entry name" value="Thiolase-like"/>
    <property type="match status" value="1"/>
</dbReference>
<feature type="region of interest" description="N-terminal hotdog fold" evidence="4">
    <location>
        <begin position="1681"/>
        <end position="1806"/>
    </location>
</feature>
<dbReference type="PANTHER" id="PTHR43775:SF37">
    <property type="entry name" value="SI:DKEY-61P9.11"/>
    <property type="match status" value="1"/>
</dbReference>
<dbReference type="SMART" id="SM00825">
    <property type="entry name" value="PKS_KS"/>
    <property type="match status" value="1"/>
</dbReference>
<dbReference type="eggNOG" id="COG1020">
    <property type="taxonomic scope" value="Bacteria"/>
</dbReference>
<dbReference type="PROSITE" id="PS50075">
    <property type="entry name" value="CARRIER"/>
    <property type="match status" value="1"/>
</dbReference>
<dbReference type="RefSeq" id="WP_162263940.1">
    <property type="nucleotide sequence ID" value="NZ_LNYW01000043.1"/>
</dbReference>
<dbReference type="Gene3D" id="3.30.559.10">
    <property type="entry name" value="Chloramphenicol acetyltransferase-like domain"/>
    <property type="match status" value="1"/>
</dbReference>
<dbReference type="PANTHER" id="PTHR43775">
    <property type="entry name" value="FATTY ACID SYNTHASE"/>
    <property type="match status" value="1"/>
</dbReference>
<dbReference type="InterPro" id="IPR032821">
    <property type="entry name" value="PKS_assoc"/>
</dbReference>
<name>A0A0W0YVY5_9GAMM</name>
<protein>
    <submittedName>
        <fullName evidence="9">Non-ribosomal peptide synthetase/polyketide synthetase</fullName>
        <ecNumber evidence="9">5.1.1.11</ecNumber>
    </submittedName>
</protein>
<dbReference type="GO" id="GO:0047462">
    <property type="term" value="F:phenylalanine racemase (ATP-hydrolyzing) activity"/>
    <property type="evidence" value="ECO:0007669"/>
    <property type="project" value="UniProtKB-EC"/>
</dbReference>
<dbReference type="CDD" id="cd00833">
    <property type="entry name" value="PKS"/>
    <property type="match status" value="1"/>
</dbReference>
<dbReference type="InterPro" id="IPR014030">
    <property type="entry name" value="Ketoacyl_synth_N"/>
</dbReference>
<dbReference type="Proteomes" id="UP000054600">
    <property type="component" value="Unassembled WGS sequence"/>
</dbReference>
<dbReference type="InterPro" id="IPR020841">
    <property type="entry name" value="PKS_Beta-ketoAc_synthase_dom"/>
</dbReference>
<dbReference type="STRING" id="1122169.Lsha_1531"/>
<dbReference type="InterPro" id="IPR014031">
    <property type="entry name" value="Ketoacyl_synth_C"/>
</dbReference>
<dbReference type="PATRIC" id="fig|1122169.6.peg.1762"/>
<dbReference type="PROSITE" id="PS00455">
    <property type="entry name" value="AMP_BINDING"/>
    <property type="match status" value="1"/>
</dbReference>
<dbReference type="Pfam" id="PF00668">
    <property type="entry name" value="Condensation"/>
    <property type="match status" value="1"/>
</dbReference>
<dbReference type="GO" id="GO:0004312">
    <property type="term" value="F:fatty acid synthase activity"/>
    <property type="evidence" value="ECO:0007669"/>
    <property type="project" value="TreeGrafter"/>
</dbReference>
<proteinExistence type="predicted"/>
<evidence type="ECO:0000256" key="5">
    <source>
        <dbReference type="SAM" id="MobiDB-lite"/>
    </source>
</evidence>
<dbReference type="Gene3D" id="3.10.129.110">
    <property type="entry name" value="Polyketide synthase dehydratase"/>
    <property type="match status" value="1"/>
</dbReference>
<dbReference type="InterPro" id="IPR050091">
    <property type="entry name" value="PKS_NRPS_Biosynth_Enz"/>
</dbReference>
<evidence type="ECO:0000313" key="10">
    <source>
        <dbReference type="Proteomes" id="UP000054600"/>
    </source>
</evidence>
<dbReference type="InterPro" id="IPR049552">
    <property type="entry name" value="PKS_DH_N"/>
</dbReference>
<keyword evidence="10" id="KW-1185">Reference proteome</keyword>
<dbReference type="InterPro" id="IPR036736">
    <property type="entry name" value="ACP-like_sf"/>
</dbReference>
<dbReference type="PROSITE" id="PS52019">
    <property type="entry name" value="PKS_MFAS_DH"/>
    <property type="match status" value="1"/>
</dbReference>
<evidence type="ECO:0000256" key="1">
    <source>
        <dbReference type="ARBA" id="ARBA00022450"/>
    </source>
</evidence>
<dbReference type="Pfam" id="PF16197">
    <property type="entry name" value="KAsynt_C_assoc"/>
    <property type="match status" value="1"/>
</dbReference>
<dbReference type="SUPFAM" id="SSF56801">
    <property type="entry name" value="Acetyl-CoA synthetase-like"/>
    <property type="match status" value="1"/>
</dbReference>
<dbReference type="InterPro" id="IPR042099">
    <property type="entry name" value="ANL_N_sf"/>
</dbReference>
<feature type="region of interest" description="Disordered" evidence="5">
    <location>
        <begin position="647"/>
        <end position="679"/>
    </location>
</feature>
<dbReference type="Pfam" id="PF02801">
    <property type="entry name" value="Ketoacyl-synt_C"/>
    <property type="match status" value="1"/>
</dbReference>
<feature type="compositionally biased region" description="Basic and acidic residues" evidence="5">
    <location>
        <begin position="647"/>
        <end position="662"/>
    </location>
</feature>
<evidence type="ECO:0000256" key="4">
    <source>
        <dbReference type="PROSITE-ProRule" id="PRU01363"/>
    </source>
</evidence>
<dbReference type="Pfam" id="PF21089">
    <property type="entry name" value="PKS_DH_N"/>
    <property type="match status" value="1"/>
</dbReference>
<dbReference type="Gene3D" id="1.10.1200.10">
    <property type="entry name" value="ACP-like"/>
    <property type="match status" value="1"/>
</dbReference>
<dbReference type="SUPFAM" id="SSF47336">
    <property type="entry name" value="ACP-like"/>
    <property type="match status" value="1"/>
</dbReference>
<dbReference type="InterPro" id="IPR042104">
    <property type="entry name" value="PKS_dehydratase_sf"/>
</dbReference>
<dbReference type="InterPro" id="IPR045851">
    <property type="entry name" value="AMP-bd_C_sf"/>
</dbReference>
<dbReference type="Gene3D" id="3.30.70.3290">
    <property type="match status" value="1"/>
</dbReference>
<feature type="domain" description="Ketosynthase family 3 (KS3)" evidence="7">
    <location>
        <begin position="1142"/>
        <end position="1549"/>
    </location>
</feature>
<dbReference type="EMBL" id="LNYW01000043">
    <property type="protein sequence ID" value="KTD60814.1"/>
    <property type="molecule type" value="Genomic_DNA"/>
</dbReference>
<evidence type="ECO:0000256" key="2">
    <source>
        <dbReference type="ARBA" id="ARBA00022553"/>
    </source>
</evidence>
<keyword evidence="9" id="KW-0413">Isomerase</keyword>
<dbReference type="SUPFAM" id="SSF52777">
    <property type="entry name" value="CoA-dependent acyltransferases"/>
    <property type="match status" value="2"/>
</dbReference>
<gene>
    <name evidence="9" type="ORF">Lsha_1531</name>
</gene>
<dbReference type="Pfam" id="PF00550">
    <property type="entry name" value="PP-binding"/>
    <property type="match status" value="1"/>
</dbReference>
<comment type="caution">
    <text evidence="9">The sequence shown here is derived from an EMBL/GenBank/DDBJ whole genome shotgun (WGS) entry which is preliminary data.</text>
</comment>
<dbReference type="Gene3D" id="3.30.559.30">
    <property type="entry name" value="Nonribosomal peptide synthetase, condensation domain"/>
    <property type="match status" value="1"/>
</dbReference>
<dbReference type="InterPro" id="IPR023213">
    <property type="entry name" value="CAT-like_dom_sf"/>
</dbReference>
<dbReference type="InterPro" id="IPR001242">
    <property type="entry name" value="Condensation_dom"/>
</dbReference>
<dbReference type="Gene3D" id="3.30.300.30">
    <property type="match status" value="1"/>
</dbReference>
<evidence type="ECO:0000259" key="8">
    <source>
        <dbReference type="PROSITE" id="PS52019"/>
    </source>
</evidence>
<dbReference type="InterPro" id="IPR049900">
    <property type="entry name" value="PKS_mFAS_DH"/>
</dbReference>
<dbReference type="InterPro" id="IPR009081">
    <property type="entry name" value="PP-bd_ACP"/>
</dbReference>
<dbReference type="InterPro" id="IPR000873">
    <property type="entry name" value="AMP-dep_synth/lig_dom"/>
</dbReference>
<feature type="domain" description="Carrier" evidence="6">
    <location>
        <begin position="1049"/>
        <end position="1124"/>
    </location>
</feature>
<dbReference type="eggNOG" id="COG3321">
    <property type="taxonomic scope" value="Bacteria"/>
</dbReference>
<feature type="region of interest" description="C-terminal hotdog fold" evidence="4">
    <location>
        <begin position="1825"/>
        <end position="1959"/>
    </location>
</feature>
<evidence type="ECO:0000256" key="3">
    <source>
        <dbReference type="ARBA" id="ARBA00022679"/>
    </source>
</evidence>
<accession>A0A0W0YVY5</accession>
<dbReference type="GO" id="GO:0006633">
    <property type="term" value="P:fatty acid biosynthetic process"/>
    <property type="evidence" value="ECO:0007669"/>
    <property type="project" value="TreeGrafter"/>
</dbReference>
<reference evidence="9 10" key="1">
    <citation type="submission" date="2015-11" db="EMBL/GenBank/DDBJ databases">
        <title>Genomic analysis of 38 Legionella species identifies large and diverse effector repertoires.</title>
        <authorList>
            <person name="Burstein D."/>
            <person name="Amaro F."/>
            <person name="Zusman T."/>
            <person name="Lifshitz Z."/>
            <person name="Cohen O."/>
            <person name="Gilbert J.A."/>
            <person name="Pupko T."/>
            <person name="Shuman H.A."/>
            <person name="Segal G."/>
        </authorList>
    </citation>
    <scope>NUCLEOTIDE SEQUENCE [LARGE SCALE GENOMIC DNA]</scope>
    <source>
        <strain evidence="9 10">ATCC 49655</strain>
    </source>
</reference>
<dbReference type="InterPro" id="IPR016039">
    <property type="entry name" value="Thiolase-like"/>
</dbReference>
<sequence length="1967" mass="219366">MLDTMTLKAEAGEQLIWNRLLQNPEDKSCTLSYRFLINQVLSHEQINAAVYSLLRQHPELNYRFYAHDGVLYKRLHQPSLNPVTRIDGHSLVEKVLFCETLNPLYCFQWQVQEGGFYLYVHLSHLIIDGSGFALLVSELEAAFSGAQKSHSELGSLDTADKPRYGGVSHHLIAVSKATGDALDTPPSRGLSTGSRNLASDLDPWIPRTSRGTVECQDALTATNLSDTPPSRGLSTGSSNLTSDLDPWIPRTSCGTAESSYWQEYLQGQSLYQSLPFLEHGGQEVLVHYELAIQPELVKQIGEYRKNNKATLFHLISTALAITLHHYIKDEDLETTIRLAYYVKLNKKLDKFGCDINLLPLFVPCNEQASLQQILQTVIAVRSEQKERQHTPLAELLPYLDPARNTNLPLMNVVINESPGLLPQVTSGFISEATGIENHSAATTLSLVYAFDGEHLRLQFESAQSMGLQVLLRQLASHFEQVLTILVTQPQTLLADLLFREPFAPVCQGESFTYEKDTLWDTFARQMHEHQTRIAISDEQHSLSYEQTHSIITAIYEQLQPLDKEELANGIAVFLSRTALLPLAMLAALMARVTFIPVAENIPEGGRHAILNETKSQIIFVDNQSEALLSATEKETLRVINIESELRNPSRDRQEAEPLDIRINKGINTDASNPSAPSRSRLGLDQKILPLLQNDIAYILFTSGSTGKPKGVMITYDNLTNFLYSVSSNPGFTQHDRMLALTSISFDISINELLLPLFCGGSVFVAANSVRSCHKSLGNRLNQEYVSVLQATPSTLSLLMQSGWVWHNKNKLRLWIGGEALTADLVRFFKGQNIDIYNMYGPTEATIWVSATQIHSPDVLSIGRPLANTSLYVLDKHGQAMPLGIPGELVIEGDLVGMGYINHPSTSFKQSDSGLRRYHTGDKVLALANNTLLYLKRYDDQVKLRGYRIELEEINQQIRTLVPHFIGLTLALYEPEPHLCVYYTSPADLNVAQLKAQLQRVFPEYKIPQRYQLISAMPLNNNGKIDRKRLMEAKRDDVPVAAELSRHKSSEWNPAEQQIVALIAQHFAVTITSRDHSLLDYGFNSLSFNQLSLLCDKELGLTISSHQFYHLNTLNKLAQYYVLNKSIHTPITAPASSGQIQAHMPVAIIGYDAVLPGGKTPAEFWHLLINQECLISEHKRPWLHGRERAAYVRDIECFDRKFFNLSPIEVMHMDFRQRLLLQCAFRTMEHAGIPFNSQSPQQIACFIAATGMDSLLASAKQEIPAHPYTLSGNSLSMLANRLSFYFNWQGPSVTVDTACSGSLAALARGVECLALGKAEQCFVGSANLIIDSEFTSALQAGRFLSPQYHCASFSDQADGYVRGEGIFGFLLKPLDKAIRDGDSIHAVIHQVSENHGGRAASLTSPSQQAQTSLLTAAYTPQLAQQLSYIETHGTGTKLGDPIEIDALKEFERLSLAKNSHQAVYLGALKQNIGHLEASAGFASLLKVILAMKHKCLPANYNNGLLNPLIKWDNSKLKLLTETIPWEHESLTAGISSFGFGGSNAHVVLSHHADNKLRSDSDETALPILLSAKTRNALRARIISLLGDLAEDLCFKDVAYTLAMGRTHFDCRTAVVAKNRQELVRKLNDLLHTEDLRSSLETDGVLDDYLAGKNCDWQPVFAALDCKRISLSPYVFDAEPCLHELFQHSSDLDLMADLGWLKISEHQRKITLSKNHPFLAQHQVFNNRVLPGVTYIDFLLRELRQQRPEQNSFCLENICWLQPAVCEGDSLTLILETIQHQDAITFQFCNSERQVLATGQYTELKQDYASLYSWFEPSRNELKRVGLDTVAADAVYKKFSQLGIDYGSYFQGISSVTLYENMALTRLALNPQGGCTALLDASFQSGMAINLAESLPGLMPFSLGKMIIFNHSKLIRLEKAFVYTLKNSPFRTNFIICDEQDEPIVALIDLGVKPSQLKFTGVVARISEA</sequence>
<organism evidence="9 10">
    <name type="scientific">Legionella shakespearei DSM 23087</name>
    <dbReference type="NCBI Taxonomy" id="1122169"/>
    <lineage>
        <taxon>Bacteria</taxon>
        <taxon>Pseudomonadati</taxon>
        <taxon>Pseudomonadota</taxon>
        <taxon>Gammaproteobacteria</taxon>
        <taxon>Legionellales</taxon>
        <taxon>Legionellaceae</taxon>
        <taxon>Legionella</taxon>
    </lineage>
</organism>
<feature type="domain" description="PKS/mFAS DH" evidence="8">
    <location>
        <begin position="1681"/>
        <end position="1959"/>
    </location>
</feature>
<dbReference type="Gene3D" id="3.40.47.10">
    <property type="match status" value="1"/>
</dbReference>
<dbReference type="Pfam" id="PF14765">
    <property type="entry name" value="PS-DH"/>
    <property type="match status" value="1"/>
</dbReference>